<dbReference type="SUPFAM" id="SSF46785">
    <property type="entry name" value="Winged helix' DNA-binding domain"/>
    <property type="match status" value="1"/>
</dbReference>
<keyword evidence="2" id="KW-1185">Reference proteome</keyword>
<dbReference type="PANTHER" id="PTHR30432">
    <property type="entry name" value="TRANSCRIPTIONAL REGULATOR MODE"/>
    <property type="match status" value="1"/>
</dbReference>
<evidence type="ECO:0000313" key="1">
    <source>
        <dbReference type="EMBL" id="MFC4636329.1"/>
    </source>
</evidence>
<organism evidence="1 2">
    <name type="scientific">Dokdonia ponticola</name>
    <dbReference type="NCBI Taxonomy" id="2041041"/>
    <lineage>
        <taxon>Bacteria</taxon>
        <taxon>Pseudomonadati</taxon>
        <taxon>Bacteroidota</taxon>
        <taxon>Flavobacteriia</taxon>
        <taxon>Flavobacteriales</taxon>
        <taxon>Flavobacteriaceae</taxon>
        <taxon>Dokdonia</taxon>
    </lineage>
</organism>
<dbReference type="InterPro" id="IPR036388">
    <property type="entry name" value="WH-like_DNA-bd_sf"/>
</dbReference>
<gene>
    <name evidence="1" type="ORF">ACFO3O_20650</name>
</gene>
<dbReference type="InterPro" id="IPR051815">
    <property type="entry name" value="Molybdate_resp_trans_reg"/>
</dbReference>
<reference evidence="2" key="1">
    <citation type="journal article" date="2019" name="Int. J. Syst. Evol. Microbiol.">
        <title>The Global Catalogue of Microorganisms (GCM) 10K type strain sequencing project: providing services to taxonomists for standard genome sequencing and annotation.</title>
        <authorList>
            <consortium name="The Broad Institute Genomics Platform"/>
            <consortium name="The Broad Institute Genome Sequencing Center for Infectious Disease"/>
            <person name="Wu L."/>
            <person name="Ma J."/>
        </authorList>
    </citation>
    <scope>NUCLEOTIDE SEQUENCE [LARGE SCALE GENOMIC DNA]</scope>
    <source>
        <strain evidence="2">YJ-61-S</strain>
    </source>
</reference>
<name>A0ABV9I1X8_9FLAO</name>
<dbReference type="Gene3D" id="1.10.10.10">
    <property type="entry name" value="Winged helix-like DNA-binding domain superfamily/Winged helix DNA-binding domain"/>
    <property type="match status" value="1"/>
</dbReference>
<accession>A0ABV9I1X8</accession>
<dbReference type="Proteomes" id="UP001596043">
    <property type="component" value="Unassembled WGS sequence"/>
</dbReference>
<sequence>MEVHSKHRIWLEIDGAKFMGKGHVQLLRAIQKTGSLNKAAKETGISYRKSWRLIHQVNTMAVHELVQLQKGGAGGGGAMVTSYGEKLLSFFENLMDTTTVHLDNELKKANDLWD</sequence>
<proteinExistence type="predicted"/>
<dbReference type="InterPro" id="IPR036390">
    <property type="entry name" value="WH_DNA-bd_sf"/>
</dbReference>
<protein>
    <submittedName>
        <fullName evidence="1">Winged helix-turn-helix domain-containing protein</fullName>
    </submittedName>
</protein>
<dbReference type="PANTHER" id="PTHR30432:SF1">
    <property type="entry name" value="DNA-BINDING TRANSCRIPTIONAL DUAL REGULATOR MODE"/>
    <property type="match status" value="1"/>
</dbReference>
<dbReference type="EMBL" id="JBHSFV010000018">
    <property type="protein sequence ID" value="MFC4636329.1"/>
    <property type="molecule type" value="Genomic_DNA"/>
</dbReference>
<dbReference type="RefSeq" id="WP_379982418.1">
    <property type="nucleotide sequence ID" value="NZ_JBHSFV010000018.1"/>
</dbReference>
<evidence type="ECO:0000313" key="2">
    <source>
        <dbReference type="Proteomes" id="UP001596043"/>
    </source>
</evidence>
<comment type="caution">
    <text evidence="1">The sequence shown here is derived from an EMBL/GenBank/DDBJ whole genome shotgun (WGS) entry which is preliminary data.</text>
</comment>